<proteinExistence type="predicted"/>
<dbReference type="PANTHER" id="PTHR46802">
    <property type="entry name" value="TYROSINE-PROTEIN KINASE BAZ1B"/>
    <property type="match status" value="1"/>
</dbReference>
<evidence type="ECO:0000256" key="3">
    <source>
        <dbReference type="SAM" id="Coils"/>
    </source>
</evidence>
<feature type="compositionally biased region" description="Polar residues" evidence="4">
    <location>
        <begin position="230"/>
        <end position="250"/>
    </location>
</feature>
<dbReference type="PANTHER" id="PTHR46802:SF1">
    <property type="entry name" value="TYROSINE-PROTEIN KINASE BAZ1B"/>
    <property type="match status" value="1"/>
</dbReference>
<evidence type="ECO:0000256" key="1">
    <source>
        <dbReference type="ARBA" id="ARBA00004123"/>
    </source>
</evidence>
<comment type="caution">
    <text evidence="6">The sequence shown here is derived from an EMBL/GenBank/DDBJ whole genome shotgun (WGS) entry which is preliminary data.</text>
</comment>
<dbReference type="Proteomes" id="UP000186922">
    <property type="component" value="Unassembled WGS sequence"/>
</dbReference>
<dbReference type="InterPro" id="IPR047174">
    <property type="entry name" value="BAZ1B"/>
</dbReference>
<feature type="coiled-coil region" evidence="3">
    <location>
        <begin position="599"/>
        <end position="633"/>
    </location>
</feature>
<organism evidence="6 7">
    <name type="scientific">Ramazzottius varieornatus</name>
    <name type="common">Water bear</name>
    <name type="synonym">Tardigrade</name>
    <dbReference type="NCBI Taxonomy" id="947166"/>
    <lineage>
        <taxon>Eukaryota</taxon>
        <taxon>Metazoa</taxon>
        <taxon>Ecdysozoa</taxon>
        <taxon>Tardigrada</taxon>
        <taxon>Eutardigrada</taxon>
        <taxon>Parachela</taxon>
        <taxon>Hypsibioidea</taxon>
        <taxon>Ramazzottiidae</taxon>
        <taxon>Ramazzottius</taxon>
    </lineage>
</organism>
<evidence type="ECO:0000259" key="5">
    <source>
        <dbReference type="Pfam" id="PF15613"/>
    </source>
</evidence>
<feature type="domain" description="WHIM2" evidence="5">
    <location>
        <begin position="640"/>
        <end position="756"/>
    </location>
</feature>
<comment type="subcellular location">
    <subcellularLocation>
        <location evidence="1">Nucleus</location>
    </subcellularLocation>
</comment>
<dbReference type="STRING" id="947166.A0A1D1V728"/>
<keyword evidence="2" id="KW-0539">Nucleus</keyword>
<dbReference type="OrthoDB" id="784962at2759"/>
<accession>A0A1D1V728</accession>
<dbReference type="GO" id="GO:0090535">
    <property type="term" value="C:WICH complex"/>
    <property type="evidence" value="ECO:0007669"/>
    <property type="project" value="InterPro"/>
</dbReference>
<dbReference type="GO" id="GO:0006974">
    <property type="term" value="P:DNA damage response"/>
    <property type="evidence" value="ECO:0007669"/>
    <property type="project" value="TreeGrafter"/>
</dbReference>
<dbReference type="EMBL" id="BDGG01000003">
    <property type="protein sequence ID" value="GAU96575.1"/>
    <property type="molecule type" value="Genomic_DNA"/>
</dbReference>
<dbReference type="InterPro" id="IPR028941">
    <property type="entry name" value="WHIM2_dom"/>
</dbReference>
<name>A0A1D1V728_RAMVA</name>
<reference evidence="6 7" key="1">
    <citation type="journal article" date="2016" name="Nat. Commun.">
        <title>Extremotolerant tardigrade genome and improved radiotolerance of human cultured cells by tardigrade-unique protein.</title>
        <authorList>
            <person name="Hashimoto T."/>
            <person name="Horikawa D.D."/>
            <person name="Saito Y."/>
            <person name="Kuwahara H."/>
            <person name="Kozuka-Hata H."/>
            <person name="Shin-I T."/>
            <person name="Minakuchi Y."/>
            <person name="Ohishi K."/>
            <person name="Motoyama A."/>
            <person name="Aizu T."/>
            <person name="Enomoto A."/>
            <person name="Kondo K."/>
            <person name="Tanaka S."/>
            <person name="Hara Y."/>
            <person name="Koshikawa S."/>
            <person name="Sagara H."/>
            <person name="Miura T."/>
            <person name="Yokobori S."/>
            <person name="Miyagawa K."/>
            <person name="Suzuki Y."/>
            <person name="Kubo T."/>
            <person name="Oyama M."/>
            <person name="Kohara Y."/>
            <person name="Fujiyama A."/>
            <person name="Arakawa K."/>
            <person name="Katayama T."/>
            <person name="Toyoda A."/>
            <person name="Kunieda T."/>
        </authorList>
    </citation>
    <scope>NUCLEOTIDE SEQUENCE [LARGE SCALE GENOMIC DNA]</scope>
    <source>
        <strain evidence="6 7">YOKOZUNA-1</strain>
    </source>
</reference>
<gene>
    <name evidence="6" type="primary">RvY_08003-1</name>
    <name evidence="6" type="synonym">RvY_08003.1</name>
    <name evidence="6" type="ORF">RvY_08003</name>
</gene>
<protein>
    <recommendedName>
        <fullName evidence="5">WHIM2 domain-containing protein</fullName>
    </recommendedName>
</protein>
<evidence type="ECO:0000313" key="7">
    <source>
        <dbReference type="Proteomes" id="UP000186922"/>
    </source>
</evidence>
<dbReference type="GO" id="GO:0140801">
    <property type="term" value="F:histone H2AXY142 kinase activity"/>
    <property type="evidence" value="ECO:0007669"/>
    <property type="project" value="InterPro"/>
</dbReference>
<evidence type="ECO:0000313" key="6">
    <source>
        <dbReference type="EMBL" id="GAU96575.1"/>
    </source>
</evidence>
<dbReference type="AlphaFoldDB" id="A0A1D1V728"/>
<evidence type="ECO:0000256" key="4">
    <source>
        <dbReference type="SAM" id="MobiDB-lite"/>
    </source>
</evidence>
<sequence length="977" mass="108667">MMGPLEAEPSTPTRELRKRKLPSSEVKSAPPGKVIKLSAGDSAILLKEKERLIKRRESNQKSRAKKLASAKIASSSLIPTGTKTPKFSLDKGSSKKFELKKKPKEEDAQNLISVNFIPVEEAVTNGTTPGKLTKPTFIVQMVTGNSANASTSGPTAHAVFPFNGGTSSGPTKCIFRLTPPVVTKATQDVRVTKPKSFTLNRLTPNANGEKVIFMPPITPAVHDALPDVPSPSNNGNLATTTSSSKPSISQKLKTLKPQAVVMAPNWTEIPRKTTGSTSPVVVVKQKKSRNGTAAAEVGSSVVMPGSGSSSKLIVLPSPEVIPLVTMAPTDTEWTDIVRAYEAAGLNARCSKEKEKKIIKDLENCRLTCEDQQVLWKALPSTVPLEVHGLLPAKIGDLLSIGRFIEILQYLNRNTRAKRRAMNLDFIVSAVSSSALGDTGAYLCLLYWLVWAFDERKVIGQGLKIRQELGVSIQSIETDHLLSGESLRQYLLTLCEYKAPGPLGNHFELLQKLKYVDLSELTVTERVDVFTFAHGLILRHTDFFQFCMNRLDCEHTSAVHRRKCSQEAYSQGLAKLKGVEDRLRVFEDGTKTSRNEDREKSKILEEQRNLTKDLERYRQDRKDAEEEAQELLKVMNMACHSDCLGYDRSFNRYWYFPELSDNVFVEAGWSSSMQSTVASSPEKPSPKLLGNFVLATRPGELCYLHDNGKHGRCDGKTAPPTNTDNRWSSYKPEQFQELYDCLNPLGMRESPLRFKLKALITQQSSLADRPVRPAPIIAHSVLDSLGELFEKITIDLIENQFLSKALPEGWNDKFNSNSLPEIKESMVNVVQLILPALVKFREPSLETTELLFLESWTNAVTETNNVSRLYFLCKVLDMSVLWQRGLHKENCRVCGKNKRNRMKRCVQCAYIFHNEECMAFTSSRCLTCCGLGQSSVVQEGSSAVSLPFADKRTATPSTISIDERETVQPVFISEQIAE</sequence>
<keyword evidence="3" id="KW-0175">Coiled coil</keyword>
<dbReference type="GO" id="GO:0042393">
    <property type="term" value="F:histone binding"/>
    <property type="evidence" value="ECO:0007669"/>
    <property type="project" value="TreeGrafter"/>
</dbReference>
<feature type="region of interest" description="Disordered" evidence="4">
    <location>
        <begin position="224"/>
        <end position="250"/>
    </location>
</feature>
<feature type="region of interest" description="Disordered" evidence="4">
    <location>
        <begin position="1"/>
        <end position="33"/>
    </location>
</feature>
<keyword evidence="7" id="KW-1185">Reference proteome</keyword>
<evidence type="ECO:0000256" key="2">
    <source>
        <dbReference type="ARBA" id="ARBA00023242"/>
    </source>
</evidence>
<dbReference type="Pfam" id="PF15613">
    <property type="entry name" value="WSD"/>
    <property type="match status" value="1"/>
</dbReference>